<dbReference type="InterPro" id="IPR042087">
    <property type="entry name" value="DNA_pol_B_thumb"/>
</dbReference>
<dbReference type="Pfam" id="PF03104">
    <property type="entry name" value="DNA_pol_B_exo1"/>
    <property type="match status" value="2"/>
</dbReference>
<feature type="domain" description="DNA-directed DNA polymerase family B exonuclease" evidence="9">
    <location>
        <begin position="169"/>
        <end position="270"/>
    </location>
</feature>
<evidence type="ECO:0000256" key="1">
    <source>
        <dbReference type="ARBA" id="ARBA00005755"/>
    </source>
</evidence>
<keyword evidence="4" id="KW-0548">Nucleotidyltransferase</keyword>
<dbReference type="InterPro" id="IPR023211">
    <property type="entry name" value="DNA_pol_palm_dom_sf"/>
</dbReference>
<dbReference type="SMART" id="SM00486">
    <property type="entry name" value="POLBc"/>
    <property type="match status" value="1"/>
</dbReference>
<feature type="domain" description="DNA-directed DNA polymerase family B exonuclease" evidence="9">
    <location>
        <begin position="431"/>
        <end position="588"/>
    </location>
</feature>
<evidence type="ECO:0000256" key="7">
    <source>
        <dbReference type="ARBA" id="ARBA00049244"/>
    </source>
</evidence>
<feature type="domain" description="DNA-directed DNA polymerase family B multifunctional" evidence="8">
    <location>
        <begin position="729"/>
        <end position="1218"/>
    </location>
</feature>
<dbReference type="GO" id="GO:0003677">
    <property type="term" value="F:DNA binding"/>
    <property type="evidence" value="ECO:0007669"/>
    <property type="project" value="UniProtKB-KW"/>
</dbReference>
<dbReference type="PANTHER" id="PTHR10322">
    <property type="entry name" value="DNA POLYMERASE CATALYTIC SUBUNIT"/>
    <property type="match status" value="1"/>
</dbReference>
<dbReference type="Pfam" id="PF00136">
    <property type="entry name" value="DNA_pol_B"/>
    <property type="match status" value="1"/>
</dbReference>
<dbReference type="SUPFAM" id="SSF53098">
    <property type="entry name" value="Ribonuclease H-like"/>
    <property type="match status" value="1"/>
</dbReference>
<dbReference type="SUPFAM" id="SSF56672">
    <property type="entry name" value="DNA/RNA polymerases"/>
    <property type="match status" value="1"/>
</dbReference>
<dbReference type="InterPro" id="IPR050240">
    <property type="entry name" value="DNA_pol_type-B"/>
</dbReference>
<organism evidence="10">
    <name type="scientific">viral metagenome</name>
    <dbReference type="NCBI Taxonomy" id="1070528"/>
    <lineage>
        <taxon>unclassified sequences</taxon>
        <taxon>metagenomes</taxon>
        <taxon>organismal metagenomes</taxon>
    </lineage>
</organism>
<comment type="similarity">
    <text evidence="1">Belongs to the DNA polymerase type-B family.</text>
</comment>
<evidence type="ECO:0000259" key="9">
    <source>
        <dbReference type="Pfam" id="PF03104"/>
    </source>
</evidence>
<dbReference type="Gene3D" id="1.10.287.690">
    <property type="entry name" value="Helix hairpin bin"/>
    <property type="match status" value="1"/>
</dbReference>
<accession>A0A6C0IU28</accession>
<comment type="catalytic activity">
    <reaction evidence="7">
        <text>DNA(n) + a 2'-deoxyribonucleoside 5'-triphosphate = DNA(n+1) + diphosphate</text>
        <dbReference type="Rhea" id="RHEA:22508"/>
        <dbReference type="Rhea" id="RHEA-COMP:17339"/>
        <dbReference type="Rhea" id="RHEA-COMP:17340"/>
        <dbReference type="ChEBI" id="CHEBI:33019"/>
        <dbReference type="ChEBI" id="CHEBI:61560"/>
        <dbReference type="ChEBI" id="CHEBI:173112"/>
        <dbReference type="EC" id="2.7.7.7"/>
    </reaction>
</comment>
<evidence type="ECO:0000313" key="10">
    <source>
        <dbReference type="EMBL" id="QHT95073.1"/>
    </source>
</evidence>
<keyword evidence="3" id="KW-0808">Transferase</keyword>
<sequence>MKIQVKLYDFNIEDIEKEEEEIDEEDDEKKPEFGCNKLFRIQMFGMDERGNDYSIISDDFKPFFYIKIPDDWTIPIKNTFVLYLKESLGKYYRKALLEDQCKLRKKKDLYGFDNDKEYKFIVVRFNCLKAFNKAKNLWYSPYDSNKKRTLLKKGFRFKYQERWYSTYLYEAKLPPLLRMFHIKEISPSGWITVNKEVYSKRIKKSRCKYEFDVSYRDIVPLNEKETLVPMKIMSWDIEASSSHGDFPLAKKHYRKLIQEIIEYWIKNKEKLKKKNLEERTNMFRRMMLKAYGFEVKCDANISKIHTNSKLKGRGIVEDCIQKIISYKIGRLIAKAKKPSKWERMKSGAWEGTEMSIEEIQAEDDEEDSYMPKEQWIPSNIPKDIFNNNIIYCLDSNLDAGKKVVLLDRALEWRSKKMDEEGWPIRDHAVTCPLPKIAGDKVTFIGSTFMKVGEDEERYLNHMVVLNSCNEIPEVPNSQIETYETEKELLVGWAKMIKRENPEVVIGYNTFGFDWKFMIARCEELGIKSKFLKLLSKNNEGATIAKSVTKVASGTYDLKYVKMNGRLQVDLFCHFKKSVNLPSYKLDAVASFYIGDKINKVEYEENELVKIYSDNLMGLRDGHYIKFEIINHSTDVYKEGKKFIIRDLCLEEKSFKIQGEFKPGNGKLRWCLAKDDVTPHDIFRLSLEGPEGRAKVAKYCYQDCNLVHNLFLKNKIFTGYCEMSKICSVPIDFIAMRGQGIKLLSYIAKKCREKKTLMPVKEKGNLEEGYEGAIVLPPKNGFYVDNPVAVNDYSSLYPSSMISENISHDSKVWTKEYDLEGKLLKTTGERDLSGNFIYDDLQNFKYVDVEYDLYEYRRKNPKAKAEKVKVGKKKCRFAQYPNNRKAIMPSVLQELLAARKVYKKMKKQATTPFLTDLYDQRQLAVKVVANSLYGQCGAKTSSFYEIDIAASTTATGRKLLMYARAIVEGCYKNRVCDTKNHGKVKTDAEYIYGDTDSVFFSFNLKDMDGIPIKGKKALEITIELAVEAGELATMWLKDPHDLEYEKTFDPFLLLSKKRYVGMLHEFDVNKGKRKEMGIVLKRRDNANCVKDIYGGVVDILMKTHDVNKAVTFSKKYLNDMINEKIGMDKLIITKKLNSFYKNPESIAHKVLADRMAKRDPGNKPAVGSRMPFVYIQTKGKVKLQGDKIESPDYIKTQNLKPDYNFYITNQIMKPLLQLFGLVLEQLPEFKPKLRDFKRKVRGLNRQCKEGQLTEEKLQQKITKIRNKNVKELIFDPSLNKQKSDAMKKAMREFFTKR</sequence>
<keyword evidence="5" id="KW-0239">DNA-directed DNA polymerase</keyword>
<evidence type="ECO:0000256" key="6">
    <source>
        <dbReference type="ARBA" id="ARBA00023125"/>
    </source>
</evidence>
<dbReference type="InterPro" id="IPR012337">
    <property type="entry name" value="RNaseH-like_sf"/>
</dbReference>
<dbReference type="Gene3D" id="3.90.1600.10">
    <property type="entry name" value="Palm domain of DNA polymerase"/>
    <property type="match status" value="1"/>
</dbReference>
<dbReference type="Gene3D" id="1.10.132.60">
    <property type="entry name" value="DNA polymerase family B, C-terminal domain"/>
    <property type="match status" value="1"/>
</dbReference>
<evidence type="ECO:0000256" key="4">
    <source>
        <dbReference type="ARBA" id="ARBA00022695"/>
    </source>
</evidence>
<dbReference type="GO" id="GO:0000166">
    <property type="term" value="F:nucleotide binding"/>
    <property type="evidence" value="ECO:0007669"/>
    <property type="project" value="InterPro"/>
</dbReference>
<dbReference type="InterPro" id="IPR006134">
    <property type="entry name" value="DNA-dir_DNA_pol_B_multi_dom"/>
</dbReference>
<name>A0A6C0IU28_9ZZZZ</name>
<protein>
    <recommendedName>
        <fullName evidence="2">DNA-directed DNA polymerase</fullName>
        <ecNumber evidence="2">2.7.7.7</ecNumber>
    </recommendedName>
</protein>
<dbReference type="PRINTS" id="PR00106">
    <property type="entry name" value="DNAPOLB"/>
</dbReference>
<evidence type="ECO:0000256" key="3">
    <source>
        <dbReference type="ARBA" id="ARBA00022679"/>
    </source>
</evidence>
<dbReference type="InterPro" id="IPR043502">
    <property type="entry name" value="DNA/RNA_pol_sf"/>
</dbReference>
<dbReference type="InterPro" id="IPR036397">
    <property type="entry name" value="RNaseH_sf"/>
</dbReference>
<dbReference type="Gene3D" id="3.30.420.10">
    <property type="entry name" value="Ribonuclease H-like superfamily/Ribonuclease H"/>
    <property type="match status" value="2"/>
</dbReference>
<dbReference type="PANTHER" id="PTHR10322:SF23">
    <property type="entry name" value="DNA POLYMERASE DELTA CATALYTIC SUBUNIT"/>
    <property type="match status" value="1"/>
</dbReference>
<dbReference type="GO" id="GO:0003887">
    <property type="term" value="F:DNA-directed DNA polymerase activity"/>
    <property type="evidence" value="ECO:0007669"/>
    <property type="project" value="UniProtKB-KW"/>
</dbReference>
<evidence type="ECO:0000256" key="2">
    <source>
        <dbReference type="ARBA" id="ARBA00012417"/>
    </source>
</evidence>
<evidence type="ECO:0000259" key="8">
    <source>
        <dbReference type="Pfam" id="PF00136"/>
    </source>
</evidence>
<dbReference type="EMBL" id="MN740234">
    <property type="protein sequence ID" value="QHT95073.1"/>
    <property type="molecule type" value="Genomic_DNA"/>
</dbReference>
<reference evidence="10" key="1">
    <citation type="journal article" date="2020" name="Nature">
        <title>Giant virus diversity and host interactions through global metagenomics.</title>
        <authorList>
            <person name="Schulz F."/>
            <person name="Roux S."/>
            <person name="Paez-Espino D."/>
            <person name="Jungbluth S."/>
            <person name="Walsh D.A."/>
            <person name="Denef V.J."/>
            <person name="McMahon K.D."/>
            <person name="Konstantinidis K.T."/>
            <person name="Eloe-Fadrosh E.A."/>
            <person name="Kyrpides N.C."/>
            <person name="Woyke T."/>
        </authorList>
    </citation>
    <scope>NUCLEOTIDE SEQUENCE</scope>
    <source>
        <strain evidence="10">GVMAG-M-3300024261-37</strain>
    </source>
</reference>
<evidence type="ECO:0000256" key="5">
    <source>
        <dbReference type="ARBA" id="ARBA00022932"/>
    </source>
</evidence>
<dbReference type="InterPro" id="IPR006133">
    <property type="entry name" value="DNA-dir_DNA_pol_B_exonuc"/>
</dbReference>
<dbReference type="InterPro" id="IPR006172">
    <property type="entry name" value="DNA-dir_DNA_pol_B"/>
</dbReference>
<keyword evidence="6" id="KW-0238">DNA-binding</keyword>
<proteinExistence type="inferred from homology"/>
<dbReference type="EC" id="2.7.7.7" evidence="2"/>